<dbReference type="Gene3D" id="3.10.110.10">
    <property type="entry name" value="Ubiquitin Conjugating Enzyme"/>
    <property type="match status" value="1"/>
</dbReference>
<organism evidence="2 3">
    <name type="scientific">Rhizoclosmatium globosum</name>
    <dbReference type="NCBI Taxonomy" id="329046"/>
    <lineage>
        <taxon>Eukaryota</taxon>
        <taxon>Fungi</taxon>
        <taxon>Fungi incertae sedis</taxon>
        <taxon>Chytridiomycota</taxon>
        <taxon>Chytridiomycota incertae sedis</taxon>
        <taxon>Chytridiomycetes</taxon>
        <taxon>Chytridiales</taxon>
        <taxon>Chytriomycetaceae</taxon>
        <taxon>Rhizoclosmatium</taxon>
    </lineage>
</organism>
<dbReference type="PANTHER" id="PTHR24068">
    <property type="entry name" value="UBIQUITIN-CONJUGATING ENZYME E2"/>
    <property type="match status" value="1"/>
</dbReference>
<dbReference type="AlphaFoldDB" id="A0A1Y2D1T6"/>
<reference evidence="2 3" key="1">
    <citation type="submission" date="2016-07" db="EMBL/GenBank/DDBJ databases">
        <title>Pervasive Adenine N6-methylation of Active Genes in Fungi.</title>
        <authorList>
            <consortium name="DOE Joint Genome Institute"/>
            <person name="Mondo S.J."/>
            <person name="Dannebaum R.O."/>
            <person name="Kuo R.C."/>
            <person name="Labutti K."/>
            <person name="Haridas S."/>
            <person name="Kuo A."/>
            <person name="Salamov A."/>
            <person name="Ahrendt S.R."/>
            <person name="Lipzen A."/>
            <person name="Sullivan W."/>
            <person name="Andreopoulos W.B."/>
            <person name="Clum A."/>
            <person name="Lindquist E."/>
            <person name="Daum C."/>
            <person name="Ramamoorthy G.K."/>
            <person name="Gryganskyi A."/>
            <person name="Culley D."/>
            <person name="Magnuson J.K."/>
            <person name="James T.Y."/>
            <person name="O'Malley M.A."/>
            <person name="Stajich J.E."/>
            <person name="Spatafora J.W."/>
            <person name="Visel A."/>
            <person name="Grigoriev I.V."/>
        </authorList>
    </citation>
    <scope>NUCLEOTIDE SEQUENCE [LARGE SCALE GENOMIC DNA]</scope>
    <source>
        <strain evidence="2 3">JEL800</strain>
    </source>
</reference>
<dbReference type="SUPFAM" id="SSF54495">
    <property type="entry name" value="UBC-like"/>
    <property type="match status" value="1"/>
</dbReference>
<dbReference type="InterPro" id="IPR000608">
    <property type="entry name" value="UBC"/>
</dbReference>
<protein>
    <submittedName>
        <fullName evidence="2">UBC-like protein</fullName>
    </submittedName>
</protein>
<evidence type="ECO:0000259" key="1">
    <source>
        <dbReference type="PROSITE" id="PS50127"/>
    </source>
</evidence>
<dbReference type="PROSITE" id="PS50127">
    <property type="entry name" value="UBC_2"/>
    <property type="match status" value="1"/>
</dbReference>
<dbReference type="Proteomes" id="UP000193642">
    <property type="component" value="Unassembled WGS sequence"/>
</dbReference>
<sequence length="70" mass="7853">DNLFEWTAVITSSEVDSPYEGGKFKLAINVPSNYPLQPPNMKFISKVCHPNVHFNTGEICLDLLKSSWSP</sequence>
<gene>
    <name evidence="2" type="ORF">BCR33DRAFT_630391</name>
</gene>
<feature type="non-terminal residue" evidence="2">
    <location>
        <position position="1"/>
    </location>
</feature>
<feature type="non-terminal residue" evidence="2">
    <location>
        <position position="70"/>
    </location>
</feature>
<accession>A0A1Y2D1T6</accession>
<evidence type="ECO:0000313" key="2">
    <source>
        <dbReference type="EMBL" id="ORY53086.1"/>
    </source>
</evidence>
<proteinExistence type="predicted"/>
<comment type="caution">
    <text evidence="2">The sequence shown here is derived from an EMBL/GenBank/DDBJ whole genome shotgun (WGS) entry which is preliminary data.</text>
</comment>
<keyword evidence="3" id="KW-1185">Reference proteome</keyword>
<dbReference type="Pfam" id="PF00179">
    <property type="entry name" value="UQ_con"/>
    <property type="match status" value="1"/>
</dbReference>
<dbReference type="InterPro" id="IPR016135">
    <property type="entry name" value="UBQ-conjugating_enzyme/RWD"/>
</dbReference>
<dbReference type="STRING" id="329046.A0A1Y2D1T6"/>
<name>A0A1Y2D1T6_9FUNG</name>
<dbReference type="OrthoDB" id="9973183at2759"/>
<feature type="domain" description="UBC core" evidence="1">
    <location>
        <begin position="1"/>
        <end position="70"/>
    </location>
</feature>
<dbReference type="EMBL" id="MCGO01000002">
    <property type="protein sequence ID" value="ORY53086.1"/>
    <property type="molecule type" value="Genomic_DNA"/>
</dbReference>
<evidence type="ECO:0000313" key="3">
    <source>
        <dbReference type="Proteomes" id="UP000193642"/>
    </source>
</evidence>